<evidence type="ECO:0000313" key="2">
    <source>
        <dbReference type="Proteomes" id="UP001589683"/>
    </source>
</evidence>
<dbReference type="RefSeq" id="WP_281414307.1">
    <property type="nucleotide sequence ID" value="NZ_JAGFNU010000009.1"/>
</dbReference>
<comment type="caution">
    <text evidence="1">The sequence shown here is derived from an EMBL/GenBank/DDBJ whole genome shotgun (WGS) entry which is preliminary data.</text>
</comment>
<proteinExistence type="predicted"/>
<evidence type="ECO:0000313" key="1">
    <source>
        <dbReference type="EMBL" id="MFB9231584.1"/>
    </source>
</evidence>
<keyword evidence="2" id="KW-1185">Reference proteome</keyword>
<sequence>MLKEAKPRDGIMILDVARWVGAVKHDAEGSYMQLPEHLGVAFRR</sequence>
<gene>
    <name evidence="1" type="ORF">ACFFUT_07275</name>
</gene>
<name>A0ABV5JDR6_9RHOB</name>
<dbReference type="Proteomes" id="UP001589683">
    <property type="component" value="Unassembled WGS sequence"/>
</dbReference>
<organism evidence="1 2">
    <name type="scientific">Pseudohalocynthiibacter aestuariivivens</name>
    <dbReference type="NCBI Taxonomy" id="1591409"/>
    <lineage>
        <taxon>Bacteria</taxon>
        <taxon>Pseudomonadati</taxon>
        <taxon>Pseudomonadota</taxon>
        <taxon>Alphaproteobacteria</taxon>
        <taxon>Rhodobacterales</taxon>
        <taxon>Paracoccaceae</taxon>
        <taxon>Pseudohalocynthiibacter</taxon>
    </lineage>
</organism>
<accession>A0ABV5JDR6</accession>
<dbReference type="EMBL" id="JBHMEA010000024">
    <property type="protein sequence ID" value="MFB9231584.1"/>
    <property type="molecule type" value="Genomic_DNA"/>
</dbReference>
<reference evidence="1 2" key="1">
    <citation type="submission" date="2024-09" db="EMBL/GenBank/DDBJ databases">
        <authorList>
            <person name="Sun Q."/>
            <person name="Mori K."/>
        </authorList>
    </citation>
    <scope>NUCLEOTIDE SEQUENCE [LARGE SCALE GENOMIC DNA]</scope>
    <source>
        <strain evidence="1 2">CECT 8726</strain>
    </source>
</reference>
<protein>
    <submittedName>
        <fullName evidence="1">Uncharacterized protein</fullName>
    </submittedName>
</protein>